<accession>A0ABM8B180</accession>
<feature type="signal peptide" evidence="1">
    <location>
        <begin position="1"/>
        <end position="25"/>
    </location>
</feature>
<proteinExistence type="predicted"/>
<organism evidence="2 3">
    <name type="scientific">Pseudodesulfovibrio nedwellii</name>
    <dbReference type="NCBI Taxonomy" id="2973072"/>
    <lineage>
        <taxon>Bacteria</taxon>
        <taxon>Pseudomonadati</taxon>
        <taxon>Thermodesulfobacteriota</taxon>
        <taxon>Desulfovibrionia</taxon>
        <taxon>Desulfovibrionales</taxon>
        <taxon>Desulfovibrionaceae</taxon>
    </lineage>
</organism>
<gene>
    <name evidence="2" type="ORF">SYK_19390</name>
</gene>
<feature type="chain" id="PRO_5047477569" description="Solute-binding protein family 3/N-terminal domain-containing protein" evidence="1">
    <location>
        <begin position="26"/>
        <end position="268"/>
    </location>
</feature>
<evidence type="ECO:0008006" key="4">
    <source>
        <dbReference type="Google" id="ProtNLM"/>
    </source>
</evidence>
<evidence type="ECO:0000313" key="3">
    <source>
        <dbReference type="Proteomes" id="UP001317742"/>
    </source>
</evidence>
<dbReference type="EMBL" id="AP026709">
    <property type="protein sequence ID" value="BDQ37579.1"/>
    <property type="molecule type" value="Genomic_DNA"/>
</dbReference>
<dbReference type="RefSeq" id="WP_281760098.1">
    <property type="nucleotide sequence ID" value="NZ_AP026709.1"/>
</dbReference>
<protein>
    <recommendedName>
        <fullName evidence="4">Solute-binding protein family 3/N-terminal domain-containing protein</fullName>
    </recommendedName>
</protein>
<reference evidence="2 3" key="1">
    <citation type="submission" date="2022-08" db="EMBL/GenBank/DDBJ databases">
        <title>Genome Sequence of the sulphate-reducing bacterium, Pseudodesulfovibrio sp. SYK.</title>
        <authorList>
            <person name="Kondo R."/>
            <person name="Kataoka T."/>
        </authorList>
    </citation>
    <scope>NUCLEOTIDE SEQUENCE [LARGE SCALE GENOMIC DNA]</scope>
    <source>
        <strain evidence="2 3">SYK</strain>
    </source>
</reference>
<keyword evidence="1" id="KW-0732">Signal</keyword>
<dbReference type="SUPFAM" id="SSF53850">
    <property type="entry name" value="Periplasmic binding protein-like II"/>
    <property type="match status" value="1"/>
</dbReference>
<name>A0ABM8B180_9BACT</name>
<evidence type="ECO:0000313" key="2">
    <source>
        <dbReference type="EMBL" id="BDQ37579.1"/>
    </source>
</evidence>
<sequence>MHFPRIFIIILILVSFTTTPHTAHADYLTIRVPAYSDGIHSYFVDLLTTALSKAGHLAAIEQVSDIPHLRERTMLETGELSVLWLVRSQKRDKRYFPVPVKLTNGMIGKRVLLVPRDQKEDYKDVKTLRDFKELGKIGGFGTQWFDVGVWKANDLPYLEVTQWRLLYRMVADESRGVDYFSRGINEVMDEVENHSELVIEPHIMLVYNRDFIFYVSPTRPQLAETLRSALEEARDSGLVDQLIKKHWGKTFELLQPETRTIIPLHSPQ</sequence>
<dbReference type="Proteomes" id="UP001317742">
    <property type="component" value="Chromosome"/>
</dbReference>
<keyword evidence="3" id="KW-1185">Reference proteome</keyword>
<evidence type="ECO:0000256" key="1">
    <source>
        <dbReference type="SAM" id="SignalP"/>
    </source>
</evidence>